<keyword evidence="1" id="KW-1133">Transmembrane helix</keyword>
<dbReference type="Gene3D" id="3.50.50.60">
    <property type="entry name" value="FAD/NAD(P)-binding domain"/>
    <property type="match status" value="1"/>
</dbReference>
<dbReference type="SUPFAM" id="SSF51905">
    <property type="entry name" value="FAD/NAD(P)-binding domain"/>
    <property type="match status" value="1"/>
</dbReference>
<dbReference type="GO" id="GO:0050660">
    <property type="term" value="F:flavin adenine dinucleotide binding"/>
    <property type="evidence" value="ECO:0007669"/>
    <property type="project" value="TreeGrafter"/>
</dbReference>
<dbReference type="NCBIfam" id="NF005547">
    <property type="entry name" value="PRK07208.1-3"/>
    <property type="match status" value="1"/>
</dbReference>
<organism evidence="3">
    <name type="scientific">hydrothermal vent metagenome</name>
    <dbReference type="NCBI Taxonomy" id="652676"/>
    <lineage>
        <taxon>unclassified sequences</taxon>
        <taxon>metagenomes</taxon>
        <taxon>ecological metagenomes</taxon>
    </lineage>
</organism>
<evidence type="ECO:0000259" key="2">
    <source>
        <dbReference type="Pfam" id="PF01593"/>
    </source>
</evidence>
<dbReference type="Pfam" id="PF01593">
    <property type="entry name" value="Amino_oxidase"/>
    <property type="match status" value="1"/>
</dbReference>
<dbReference type="PRINTS" id="PR00419">
    <property type="entry name" value="ADXRDTASE"/>
</dbReference>
<dbReference type="NCBIfam" id="NF005546">
    <property type="entry name" value="PRK07208.1-2"/>
    <property type="match status" value="1"/>
</dbReference>
<name>A0A3B0WDX4_9ZZZZ</name>
<protein>
    <submittedName>
        <fullName evidence="3">Amine oxidase</fullName>
    </submittedName>
</protein>
<dbReference type="PANTHER" id="PTHR21197:SF0">
    <property type="entry name" value="UDP-GALACTOPYRANOSE MUTASE"/>
    <property type="match status" value="1"/>
</dbReference>
<gene>
    <name evidence="3" type="ORF">MNBD_CHLOROFLEXI01-3386</name>
</gene>
<evidence type="ECO:0000256" key="1">
    <source>
        <dbReference type="SAM" id="Phobius"/>
    </source>
</evidence>
<accession>A0A3B0WDX4</accession>
<reference evidence="3" key="1">
    <citation type="submission" date="2018-06" db="EMBL/GenBank/DDBJ databases">
        <authorList>
            <person name="Zhirakovskaya E."/>
        </authorList>
    </citation>
    <scope>NUCLEOTIDE SEQUENCE</scope>
</reference>
<dbReference type="NCBIfam" id="NF005545">
    <property type="entry name" value="PRK07208.1-1"/>
    <property type="match status" value="1"/>
</dbReference>
<dbReference type="EMBL" id="UOEU01000952">
    <property type="protein sequence ID" value="VAW42776.1"/>
    <property type="molecule type" value="Genomic_DNA"/>
</dbReference>
<dbReference type="InterPro" id="IPR002937">
    <property type="entry name" value="Amino_oxidase"/>
</dbReference>
<feature type="transmembrane region" description="Helical" evidence="1">
    <location>
        <begin position="511"/>
        <end position="534"/>
    </location>
</feature>
<dbReference type="PANTHER" id="PTHR21197">
    <property type="entry name" value="UDP-GALACTOPYRANOSE MUTASE"/>
    <property type="match status" value="1"/>
</dbReference>
<dbReference type="NCBIfam" id="NF005548">
    <property type="entry name" value="PRK07208.1-4"/>
    <property type="match status" value="1"/>
</dbReference>
<keyword evidence="1" id="KW-0472">Membrane</keyword>
<keyword evidence="1" id="KW-0812">Transmembrane</keyword>
<dbReference type="AlphaFoldDB" id="A0A3B0WDX4"/>
<dbReference type="InterPro" id="IPR036188">
    <property type="entry name" value="FAD/NAD-bd_sf"/>
</dbReference>
<dbReference type="GO" id="GO:0016491">
    <property type="term" value="F:oxidoreductase activity"/>
    <property type="evidence" value="ECO:0007669"/>
    <property type="project" value="InterPro"/>
</dbReference>
<sequence>MESNVAPSMDSQSKLFSKAPIIVIGGGPAGLTAAYELTKQQHKPIVLEKNDKVGGIARTENYRGYHFDMGGHRFFTKSAEVQAFWYEILGDDFLRRPRLSRIFYNNKYFHYPLKPFNALLGLGPIEGVRILASYLRWHLFPYKEEETFEQWVTNRFGKRLFETFFESYTEKVWGIPCSELKAEWAAQRIKDLSLKTAITAMFLKPQETIKTLIEEFDYPRRGPGMLWTAVQDRINAQGGQVQLNSNVVGIQREGLRITGVTVEENGRNKTLNGSSFISSMPVTQLIKWLEPPPPPHVLQAANQLKYRDFLTVCLIVKKKELFPDNWIYIHEPNVQVGRIQNYKNWSSDMVPDLDTTSLGLEYFCNEGDAVWNMADEDLIALGKQEIAQIGLAQPEDVMDGVVFRVEKSYPVYDSDYEASLEIIKAYLATLENLQTIGRNGLHRYNNQDHAMLTGMLAVRNLLFAEQNNLWQVNAEQEYHEELVLNQPVEPEEIIDVVDKMPDYALPKLDPMALGISLGIVAGVALLLATLFLLLRGGDASGGTLTLLAQFYPGYAVTAVGGLAGLGYGFLTGFSLGWGYAFLRNAVTALYLVSLHRSAQQSVMRQFFEHI</sequence>
<feature type="transmembrane region" description="Helical" evidence="1">
    <location>
        <begin position="576"/>
        <end position="594"/>
    </location>
</feature>
<dbReference type="GO" id="GO:0008767">
    <property type="term" value="F:UDP-galactopyranose mutase activity"/>
    <property type="evidence" value="ECO:0007669"/>
    <property type="project" value="TreeGrafter"/>
</dbReference>
<proteinExistence type="predicted"/>
<feature type="domain" description="Amine oxidase" evidence="2">
    <location>
        <begin position="29"/>
        <end position="395"/>
    </location>
</feature>
<feature type="transmembrane region" description="Helical" evidence="1">
    <location>
        <begin position="546"/>
        <end position="570"/>
    </location>
</feature>
<dbReference type="GO" id="GO:0005829">
    <property type="term" value="C:cytosol"/>
    <property type="evidence" value="ECO:0007669"/>
    <property type="project" value="TreeGrafter"/>
</dbReference>
<evidence type="ECO:0000313" key="3">
    <source>
        <dbReference type="EMBL" id="VAW42776.1"/>
    </source>
</evidence>